<dbReference type="Proteomes" id="UP000613740">
    <property type="component" value="Unassembled WGS sequence"/>
</dbReference>
<gene>
    <name evidence="2" type="ORF">HYH02_004832</name>
</gene>
<dbReference type="GO" id="GO:0016020">
    <property type="term" value="C:membrane"/>
    <property type="evidence" value="ECO:0007669"/>
    <property type="project" value="TreeGrafter"/>
</dbReference>
<proteinExistence type="predicted"/>
<feature type="compositionally biased region" description="Basic and acidic residues" evidence="1">
    <location>
        <begin position="731"/>
        <end position="747"/>
    </location>
</feature>
<dbReference type="PANTHER" id="PTHR12393:SF6">
    <property type="entry name" value="SPHINGOMYELIN PHOSPHODIESTERASE 2"/>
    <property type="match status" value="1"/>
</dbReference>
<dbReference type="EMBL" id="JAEHOD010000011">
    <property type="protein sequence ID" value="KAG2450327.1"/>
    <property type="molecule type" value="Genomic_DNA"/>
</dbReference>
<comment type="caution">
    <text evidence="2">The sequence shown here is derived from an EMBL/GenBank/DDBJ whole genome shotgun (WGS) entry which is preliminary data.</text>
</comment>
<dbReference type="GO" id="GO:0046513">
    <property type="term" value="P:ceramide biosynthetic process"/>
    <property type="evidence" value="ECO:0007669"/>
    <property type="project" value="TreeGrafter"/>
</dbReference>
<evidence type="ECO:0000313" key="2">
    <source>
        <dbReference type="EMBL" id="KAG2450327.1"/>
    </source>
</evidence>
<reference evidence="2" key="1">
    <citation type="journal article" date="2020" name="bioRxiv">
        <title>Comparative genomics of Chlamydomonas.</title>
        <authorList>
            <person name="Craig R.J."/>
            <person name="Hasan A.R."/>
            <person name="Ness R.W."/>
            <person name="Keightley P.D."/>
        </authorList>
    </citation>
    <scope>NUCLEOTIDE SEQUENCE</scope>
    <source>
        <strain evidence="2">CCAP 11/173</strain>
    </source>
</reference>
<dbReference type="GO" id="GO:0071944">
    <property type="term" value="C:cell periphery"/>
    <property type="evidence" value="ECO:0007669"/>
    <property type="project" value="TreeGrafter"/>
</dbReference>
<feature type="compositionally biased region" description="Basic and acidic residues" evidence="1">
    <location>
        <begin position="754"/>
        <end position="791"/>
    </location>
</feature>
<evidence type="ECO:0000256" key="1">
    <source>
        <dbReference type="SAM" id="MobiDB-lite"/>
    </source>
</evidence>
<keyword evidence="3" id="KW-1185">Reference proteome</keyword>
<dbReference type="GO" id="GO:0005783">
    <property type="term" value="C:endoplasmic reticulum"/>
    <property type="evidence" value="ECO:0007669"/>
    <property type="project" value="TreeGrafter"/>
</dbReference>
<evidence type="ECO:0000313" key="3">
    <source>
        <dbReference type="Proteomes" id="UP000613740"/>
    </source>
</evidence>
<sequence>MAANARLFPALPNELAERIAGFLPANEVATTLRLVSSAAAALFAQRVQVQLSEPVPAHAFAAKWTPEVARELTAAQKRSLLALTARSGVLKNLEVALRVTDVGRLAAMEAAASSGRVAVVKHVYAWMKRTKQPPPQAHEQELVVEAAAAAGHVDLLLWLRRQRGVRMTGHANLPALERAVLGGHTEAAMLLLRGFQHRYPGTDWCDVDGLMELPCLAAFKGHFALAEQLLAQVPAEMLQAPELRELLACGAAGCSLPQLQALVARELRVRGHPTAGVEGAGGGGPAAAAAGGAVVAVAAEQPGGAAAAAAAAAAWWGDDVEEAVLGDMFEGECVVAAAAASETPDWREKASATAECFTASASLVLLPLLAAAAHVQVEWLLAHGAPLPALYPAEPPCSVLEVHGWDRLQECGLVRGGGVERLAWLRGRGFALDEELGDAAAAQGRLEELDFLITLFGLRCISYNGVETACARGHLHILQALHARQYPFKVGPALESAARYGQMEVLQWLLRLPDPAAPAVGELRRLAAGPRTRAAAMPGAKYVNIDLVNAAVEGGNLQLLQLLLDLNPRLRLGLSTLEVAIRSVACVEPLFGYGTIGAGGASVGGAAGLPVLDVLMQQGLPMRTDGSPYVTAARGSEARAVITALARTYKCPWGPSGRVLRAVIWEGADLATLQCLMDAGCPVQLEDWAAIAAHAAISRDTAAAVRDWVIQQAAAAEKQLERERAAKEREVAAQERERKRKQQEKERERKRRQKEKEREKKKEKAAKDREKAKAAKEKAKEKAKKQAEKAKGKGQKAAGPIKKGAVKKRPAAAVKKSKAPPKKAAPKAAGAKGKKGGGGKGGSAAASAGSGGKAKH</sequence>
<feature type="compositionally biased region" description="Basic residues" evidence="1">
    <location>
        <begin position="804"/>
        <end position="825"/>
    </location>
</feature>
<accession>A0A835WMG0</accession>
<protein>
    <submittedName>
        <fullName evidence="2">Uncharacterized protein</fullName>
    </submittedName>
</protein>
<dbReference type="GO" id="GO:0004620">
    <property type="term" value="F:phospholipase activity"/>
    <property type="evidence" value="ECO:0007669"/>
    <property type="project" value="TreeGrafter"/>
</dbReference>
<dbReference type="SUPFAM" id="SSF140860">
    <property type="entry name" value="Pseudo ankyrin repeat-like"/>
    <property type="match status" value="1"/>
</dbReference>
<dbReference type="GO" id="GO:0030149">
    <property type="term" value="P:sphingolipid catabolic process"/>
    <property type="evidence" value="ECO:0007669"/>
    <property type="project" value="TreeGrafter"/>
</dbReference>
<feature type="region of interest" description="Disordered" evidence="1">
    <location>
        <begin position="731"/>
        <end position="856"/>
    </location>
</feature>
<name>A0A835WMG0_9CHLO</name>
<organism evidence="2 3">
    <name type="scientific">Chlamydomonas schloesseri</name>
    <dbReference type="NCBI Taxonomy" id="2026947"/>
    <lineage>
        <taxon>Eukaryota</taxon>
        <taxon>Viridiplantae</taxon>
        <taxon>Chlorophyta</taxon>
        <taxon>core chlorophytes</taxon>
        <taxon>Chlorophyceae</taxon>
        <taxon>CS clade</taxon>
        <taxon>Chlamydomonadales</taxon>
        <taxon>Chlamydomonadaceae</taxon>
        <taxon>Chlamydomonas</taxon>
    </lineage>
</organism>
<dbReference type="PANTHER" id="PTHR12393">
    <property type="entry name" value="SPHINGOMYELIN PHOSPHODIESTERASE RELATED"/>
    <property type="match status" value="1"/>
</dbReference>
<dbReference type="OrthoDB" id="543798at2759"/>
<dbReference type="AlphaFoldDB" id="A0A835WMG0"/>